<gene>
    <name evidence="5" type="ORF">Sango_1646800</name>
</gene>
<feature type="region of interest" description="Disordered" evidence="4">
    <location>
        <begin position="535"/>
        <end position="569"/>
    </location>
</feature>
<feature type="compositionally biased region" description="Low complexity" evidence="4">
    <location>
        <begin position="962"/>
        <end position="971"/>
    </location>
</feature>
<evidence type="ECO:0000256" key="2">
    <source>
        <dbReference type="ARBA" id="ARBA00023163"/>
    </source>
</evidence>
<evidence type="ECO:0000256" key="4">
    <source>
        <dbReference type="SAM" id="MobiDB-lite"/>
    </source>
</evidence>
<feature type="region of interest" description="Disordered" evidence="4">
    <location>
        <begin position="1094"/>
        <end position="1143"/>
    </location>
</feature>
<feature type="compositionally biased region" description="Low complexity" evidence="4">
    <location>
        <begin position="1423"/>
        <end position="1435"/>
    </location>
</feature>
<feature type="region of interest" description="Disordered" evidence="4">
    <location>
        <begin position="1334"/>
        <end position="1457"/>
    </location>
</feature>
<keyword evidence="1" id="KW-0805">Transcription regulation</keyword>
<feature type="region of interest" description="Disordered" evidence="4">
    <location>
        <begin position="440"/>
        <end position="470"/>
    </location>
</feature>
<dbReference type="SUPFAM" id="SSF46689">
    <property type="entry name" value="Homeodomain-like"/>
    <property type="match status" value="1"/>
</dbReference>
<keyword evidence="3" id="KW-0539">Nucleus</keyword>
<dbReference type="EMBL" id="JACGWL010000009">
    <property type="protein sequence ID" value="KAK4394925.1"/>
    <property type="molecule type" value="Genomic_DNA"/>
</dbReference>
<feature type="compositionally biased region" description="Polar residues" evidence="4">
    <location>
        <begin position="1164"/>
        <end position="1184"/>
    </location>
</feature>
<keyword evidence="6" id="KW-1185">Reference proteome</keyword>
<evidence type="ECO:0000256" key="3">
    <source>
        <dbReference type="ARBA" id="ARBA00023242"/>
    </source>
</evidence>
<dbReference type="InterPro" id="IPR052435">
    <property type="entry name" value="YY1-Transcr_Regul"/>
</dbReference>
<dbReference type="GO" id="GO:0003712">
    <property type="term" value="F:transcription coregulator activity"/>
    <property type="evidence" value="ECO:0007669"/>
    <property type="project" value="TreeGrafter"/>
</dbReference>
<reference evidence="5" key="1">
    <citation type="submission" date="2020-06" db="EMBL/GenBank/DDBJ databases">
        <authorList>
            <person name="Li T."/>
            <person name="Hu X."/>
            <person name="Zhang T."/>
            <person name="Song X."/>
            <person name="Zhang H."/>
            <person name="Dai N."/>
            <person name="Sheng W."/>
            <person name="Hou X."/>
            <person name="Wei L."/>
        </authorList>
    </citation>
    <scope>NUCLEOTIDE SEQUENCE</scope>
    <source>
        <strain evidence="5">K16</strain>
        <tissue evidence="5">Leaf</tissue>
    </source>
</reference>
<name>A0AAE2BRK3_9LAMI</name>
<feature type="region of interest" description="Disordered" evidence="4">
    <location>
        <begin position="1"/>
        <end position="160"/>
    </location>
</feature>
<dbReference type="PANTHER" id="PTHR16088">
    <property type="entry name" value="YY1 ASSOCIATED PROTEIN-RELATED"/>
    <property type="match status" value="1"/>
</dbReference>
<feature type="region of interest" description="Disordered" evidence="4">
    <location>
        <begin position="1164"/>
        <end position="1211"/>
    </location>
</feature>
<feature type="region of interest" description="Disordered" evidence="4">
    <location>
        <begin position="1262"/>
        <end position="1281"/>
    </location>
</feature>
<accession>A0AAE2BRK3</accession>
<feature type="compositionally biased region" description="Acidic residues" evidence="4">
    <location>
        <begin position="58"/>
        <end position="68"/>
    </location>
</feature>
<feature type="compositionally biased region" description="Polar residues" evidence="4">
    <location>
        <begin position="554"/>
        <end position="569"/>
    </location>
</feature>
<feature type="region of interest" description="Disordered" evidence="4">
    <location>
        <begin position="846"/>
        <end position="870"/>
    </location>
</feature>
<feature type="compositionally biased region" description="Polar residues" evidence="4">
    <location>
        <begin position="1367"/>
        <end position="1377"/>
    </location>
</feature>
<dbReference type="GO" id="GO:0005634">
    <property type="term" value="C:nucleus"/>
    <property type="evidence" value="ECO:0007669"/>
    <property type="project" value="TreeGrafter"/>
</dbReference>
<dbReference type="PANTHER" id="PTHR16088:SF3">
    <property type="entry name" value="GON-4-LIKE PROTEIN"/>
    <property type="match status" value="1"/>
</dbReference>
<feature type="compositionally biased region" description="Acidic residues" evidence="4">
    <location>
        <begin position="88"/>
        <end position="98"/>
    </location>
</feature>
<evidence type="ECO:0000256" key="1">
    <source>
        <dbReference type="ARBA" id="ARBA00023015"/>
    </source>
</evidence>
<reference evidence="5" key="2">
    <citation type="journal article" date="2024" name="Plant">
        <title>Genomic evolution and insights into agronomic trait innovations of Sesamum species.</title>
        <authorList>
            <person name="Miao H."/>
            <person name="Wang L."/>
            <person name="Qu L."/>
            <person name="Liu H."/>
            <person name="Sun Y."/>
            <person name="Le M."/>
            <person name="Wang Q."/>
            <person name="Wei S."/>
            <person name="Zheng Y."/>
            <person name="Lin W."/>
            <person name="Duan Y."/>
            <person name="Cao H."/>
            <person name="Xiong S."/>
            <person name="Wang X."/>
            <person name="Wei L."/>
            <person name="Li C."/>
            <person name="Ma Q."/>
            <person name="Ju M."/>
            <person name="Zhao R."/>
            <person name="Li G."/>
            <person name="Mu C."/>
            <person name="Tian Q."/>
            <person name="Mei H."/>
            <person name="Zhang T."/>
            <person name="Gao T."/>
            <person name="Zhang H."/>
        </authorList>
    </citation>
    <scope>NUCLEOTIDE SEQUENCE</scope>
    <source>
        <strain evidence="5">K16</strain>
    </source>
</reference>
<feature type="region of interest" description="Disordered" evidence="4">
    <location>
        <begin position="951"/>
        <end position="971"/>
    </location>
</feature>
<feature type="compositionally biased region" description="Basic and acidic residues" evidence="4">
    <location>
        <begin position="108"/>
        <end position="132"/>
    </location>
</feature>
<proteinExistence type="predicted"/>
<feature type="region of interest" description="Disordered" evidence="4">
    <location>
        <begin position="282"/>
        <end position="313"/>
    </location>
</feature>
<protein>
    <recommendedName>
        <fullName evidence="7">Homeodomain-like superfamily protein</fullName>
    </recommendedName>
</protein>
<evidence type="ECO:0000313" key="6">
    <source>
        <dbReference type="Proteomes" id="UP001289374"/>
    </source>
</evidence>
<evidence type="ECO:0008006" key="7">
    <source>
        <dbReference type="Google" id="ProtNLM"/>
    </source>
</evidence>
<evidence type="ECO:0000313" key="5">
    <source>
        <dbReference type="EMBL" id="KAK4394925.1"/>
    </source>
</evidence>
<comment type="caution">
    <text evidence="5">The sequence shown here is derived from an EMBL/GenBank/DDBJ whole genome shotgun (WGS) entry which is preliminary data.</text>
</comment>
<sequence length="1457" mass="161495">MAGCSTSVSTEDQVPNNQDDLPDYGNLSKIPEQSPLPHENEVAEEDKEGDCNGYENLHEEDDEDEDADFNPFLKETNSAEASSSLSSEVEDFDADIADSSERPSPVFESKEKHRDSTEDCHTSTNDAKHGEETVMQDSVSSGEACGKKAHITHPTTNEKDSVLCAESEKVLLCDKENGSTSQKDVNSAAHSRKPMLDMDTEGAICMRTRARYSLASFTLDELETFLQETDDEDDLQNVDDEEEYRKFLAAVLRGDDSQNLQENANVDDEDEENDADFELELEEALESEPEEIEQRRMTRRNRRQKASLEHSKKISGQLNRPLRPLLPFTSIGSFSAFDGKHLTQNIAPSYMPPVNNGFTCGFTPHQIGQLHCLIHEHVQLLIQVFSICVLEPVKSHIGAQVKELIVEMLKKRDQVLAWRTVPYPSFCFLPPYVHPSVPDELQKMLPPNGSNKSAEQMSDGRHKHLPDEQARSSQTLECTSWVPYICGPVLSVIDVAPLRLVENYIDDVTSALRTYERYQIELGFENHCQKEPLFPHNSPCSAESDGQGELENTPPDSSGALSTSSSNQMPKKTMAATLLEKAKSQSVALVPKEIAILAQRFWPLFNPALYPHKPPPAPLANRVLFTDAEDELLALGLMEYNTDWKAIQQRFLPCKSRHQIFVRQKNRASSKAPENPIKTVRRMKNSPLTSEEIARIELGLKKFKLDWISIWRFFVPYRDPSLLPRQWRIASGTQKSYKSDENKKAKRRLYELKRKTSKPSPSNWQSSSEKEADLSLFLAWSFFRHCYLCFLPGQADEVIEEGDSTDNAVEDNNSGDNHMDKEDEAYVHEAFLADWRPDNNISSSFSSHLPSQEGFQAREQNDSSGSRDVLPQYCSKSTAARLAHSQVVLRPYRARRPNSARLVKLAPDLPPVNLPPSVRVMSQSAFKSSQAAATAKVPGIASRIGGMVAENRGPHGGITTKSVVGSSVRSGPSRNNYLNIPAPSQHPNQSEVLIDNGVAERGDPDLQMHPLLFQAPQGGHLPYNRMNFSTSTSSSFTFLPGKQPQLSLSLFHNPRHIRDAVNFLSKSSKTPEKKASSFGVHFHPLLQRADDMETDSVAAHPDARSPSGAESRKRQTLIQNHCSSSKTAVDGSSSASDTKGASLSGKVNELDLDIRLTFTSKNQEGVGSRNVTPCSAGRSLSTPVSGIIESESAKDSNKKRNSGPDGVSDELESDVFALVTSRNKGSNKVSDDMRGESIHEIIMEQEELSDSEEEFGENVEFEREEMADSEGESTSDSEQYVNIPNEEVQDEMDADIDNCREVNSQDDRVGNTCSTSDGRLVGLELADRRVNIKPNVPSLNLNSCPPISPHSNPKKGVGSYEFGPFGTTGTFIQNQLPVGSKRSSKHIKPGAGHMQKRAKDAPENAGPSSGDVLPRNSRKRVCRSNSTSSSSVSGKGNRRPNMDTSIEKLNVNTDEFS</sequence>
<feature type="compositionally biased region" description="Polar residues" evidence="4">
    <location>
        <begin position="1337"/>
        <end position="1351"/>
    </location>
</feature>
<dbReference type="InterPro" id="IPR009057">
    <property type="entry name" value="Homeodomain-like_sf"/>
</dbReference>
<keyword evidence="2" id="KW-0804">Transcription</keyword>
<organism evidence="5 6">
    <name type="scientific">Sesamum angolense</name>
    <dbReference type="NCBI Taxonomy" id="2727404"/>
    <lineage>
        <taxon>Eukaryota</taxon>
        <taxon>Viridiplantae</taxon>
        <taxon>Streptophyta</taxon>
        <taxon>Embryophyta</taxon>
        <taxon>Tracheophyta</taxon>
        <taxon>Spermatophyta</taxon>
        <taxon>Magnoliopsida</taxon>
        <taxon>eudicotyledons</taxon>
        <taxon>Gunneridae</taxon>
        <taxon>Pentapetalae</taxon>
        <taxon>asterids</taxon>
        <taxon>lamiids</taxon>
        <taxon>Lamiales</taxon>
        <taxon>Pedaliaceae</taxon>
        <taxon>Sesamum</taxon>
    </lineage>
</organism>
<feature type="compositionally biased region" description="Polar residues" evidence="4">
    <location>
        <begin position="1116"/>
        <end position="1141"/>
    </location>
</feature>
<feature type="compositionally biased region" description="Acidic residues" evidence="4">
    <location>
        <begin position="282"/>
        <end position="291"/>
    </location>
</feature>
<dbReference type="GO" id="GO:0006355">
    <property type="term" value="P:regulation of DNA-templated transcription"/>
    <property type="evidence" value="ECO:0007669"/>
    <property type="project" value="TreeGrafter"/>
</dbReference>
<feature type="compositionally biased region" description="Low complexity" evidence="4">
    <location>
        <begin position="78"/>
        <end position="87"/>
    </location>
</feature>
<dbReference type="Proteomes" id="UP001289374">
    <property type="component" value="Unassembled WGS sequence"/>
</dbReference>
<feature type="compositionally biased region" description="Polar residues" evidence="4">
    <location>
        <begin position="1"/>
        <end position="19"/>
    </location>
</feature>